<sequence length="241" mass="26408">MIPEACLPPWAKAGLKCPYGHTYGGLIGTFTWPNQGVTWLTYVAAAYSTMPIVLIVGLLVLGVWTRGVRELIALIFQIICPLVMYLLKLAFRSPRPEGSCAKSCGMPSGHTIETIGSFTWLALEVYHTRTLEPRQKVLLMSVAGVCLLPSGWSRIYLHDHSLEQVWAGALVGTTLAVAWYFLLTTRVARWLIKLLLACLPLKRNYPLDQIEEAPWAPVAPRSYGSAAKPGAEASEAEASAI</sequence>
<feature type="region of interest" description="Disordered" evidence="1">
    <location>
        <begin position="222"/>
        <end position="241"/>
    </location>
</feature>
<feature type="transmembrane region" description="Helical" evidence="2">
    <location>
        <begin position="39"/>
        <end position="65"/>
    </location>
</feature>
<keyword evidence="2" id="KW-0812">Transmembrane</keyword>
<evidence type="ECO:0000256" key="2">
    <source>
        <dbReference type="SAM" id="Phobius"/>
    </source>
</evidence>
<proteinExistence type="predicted"/>
<evidence type="ECO:0000313" key="5">
    <source>
        <dbReference type="Proteomes" id="UP001178507"/>
    </source>
</evidence>
<feature type="transmembrane region" description="Helical" evidence="2">
    <location>
        <begin position="71"/>
        <end position="91"/>
    </location>
</feature>
<dbReference type="SMART" id="SM00014">
    <property type="entry name" value="acidPPc"/>
    <property type="match status" value="1"/>
</dbReference>
<dbReference type="PANTHER" id="PTHR14969:SF13">
    <property type="entry name" value="AT30094P"/>
    <property type="match status" value="1"/>
</dbReference>
<keyword evidence="2" id="KW-1133">Transmembrane helix</keyword>
<dbReference type="Gene3D" id="1.20.144.10">
    <property type="entry name" value="Phosphatidic acid phosphatase type 2/haloperoxidase"/>
    <property type="match status" value="1"/>
</dbReference>
<dbReference type="InterPro" id="IPR000326">
    <property type="entry name" value="PAP2/HPO"/>
</dbReference>
<dbReference type="AlphaFoldDB" id="A0AA36I1J9"/>
<keyword evidence="5" id="KW-1185">Reference proteome</keyword>
<dbReference type="GO" id="GO:0042392">
    <property type="term" value="F:sphingosine-1-phosphate phosphatase activity"/>
    <property type="evidence" value="ECO:0007669"/>
    <property type="project" value="TreeGrafter"/>
</dbReference>
<evidence type="ECO:0000313" key="4">
    <source>
        <dbReference type="EMBL" id="CAJ1379235.1"/>
    </source>
</evidence>
<feature type="domain" description="Phosphatidic acid phosphatase type 2/haloperoxidase" evidence="3">
    <location>
        <begin position="53"/>
        <end position="180"/>
    </location>
</feature>
<accession>A0AA36I1J9</accession>
<feature type="compositionally biased region" description="Low complexity" evidence="1">
    <location>
        <begin position="225"/>
        <end position="241"/>
    </location>
</feature>
<organism evidence="4 5">
    <name type="scientific">Effrenium voratum</name>
    <dbReference type="NCBI Taxonomy" id="2562239"/>
    <lineage>
        <taxon>Eukaryota</taxon>
        <taxon>Sar</taxon>
        <taxon>Alveolata</taxon>
        <taxon>Dinophyceae</taxon>
        <taxon>Suessiales</taxon>
        <taxon>Symbiodiniaceae</taxon>
        <taxon>Effrenium</taxon>
    </lineage>
</organism>
<name>A0AA36I1J9_9DINO</name>
<dbReference type="Proteomes" id="UP001178507">
    <property type="component" value="Unassembled WGS sequence"/>
</dbReference>
<protein>
    <recommendedName>
        <fullName evidence="3">Phosphatidic acid phosphatase type 2/haloperoxidase domain-containing protein</fullName>
    </recommendedName>
</protein>
<reference evidence="4" key="1">
    <citation type="submission" date="2023-08" db="EMBL/GenBank/DDBJ databases">
        <authorList>
            <person name="Chen Y."/>
            <person name="Shah S."/>
            <person name="Dougan E. K."/>
            <person name="Thang M."/>
            <person name="Chan C."/>
        </authorList>
    </citation>
    <scope>NUCLEOTIDE SEQUENCE</scope>
</reference>
<dbReference type="EMBL" id="CAUJNA010000609">
    <property type="protein sequence ID" value="CAJ1379235.1"/>
    <property type="molecule type" value="Genomic_DNA"/>
</dbReference>
<dbReference type="Pfam" id="PF01569">
    <property type="entry name" value="PAP2"/>
    <property type="match status" value="1"/>
</dbReference>
<evidence type="ECO:0000259" key="3">
    <source>
        <dbReference type="SMART" id="SM00014"/>
    </source>
</evidence>
<gene>
    <name evidence="4" type="ORF">EVOR1521_LOCUS7539</name>
</gene>
<feature type="transmembrane region" description="Helical" evidence="2">
    <location>
        <begin position="165"/>
        <end position="183"/>
    </location>
</feature>
<keyword evidence="2" id="KW-0472">Membrane</keyword>
<evidence type="ECO:0000256" key="1">
    <source>
        <dbReference type="SAM" id="MobiDB-lite"/>
    </source>
</evidence>
<dbReference type="SUPFAM" id="SSF48317">
    <property type="entry name" value="Acid phosphatase/Vanadium-dependent haloperoxidase"/>
    <property type="match status" value="1"/>
</dbReference>
<dbReference type="PANTHER" id="PTHR14969">
    <property type="entry name" value="SPHINGOSINE-1-PHOSPHATE PHOSPHOHYDROLASE"/>
    <property type="match status" value="1"/>
</dbReference>
<comment type="caution">
    <text evidence="4">The sequence shown here is derived from an EMBL/GenBank/DDBJ whole genome shotgun (WGS) entry which is preliminary data.</text>
</comment>
<dbReference type="InterPro" id="IPR036938">
    <property type="entry name" value="PAP2/HPO_sf"/>
</dbReference>